<dbReference type="PANTHER" id="PTHR13663">
    <property type="entry name" value="SIMILAR TO RIKEN CDNA 6430548M08"/>
    <property type="match status" value="1"/>
</dbReference>
<feature type="region of interest" description="Disordered" evidence="2">
    <location>
        <begin position="956"/>
        <end position="977"/>
    </location>
</feature>
<organism evidence="3 4">
    <name type="scientific">Phytophthora nicotianae P1976</name>
    <dbReference type="NCBI Taxonomy" id="1317066"/>
    <lineage>
        <taxon>Eukaryota</taxon>
        <taxon>Sar</taxon>
        <taxon>Stramenopiles</taxon>
        <taxon>Oomycota</taxon>
        <taxon>Peronosporomycetes</taxon>
        <taxon>Peronosporales</taxon>
        <taxon>Peronosporaceae</taxon>
        <taxon>Phytophthora</taxon>
    </lineage>
</organism>
<feature type="compositionally biased region" description="Low complexity" evidence="2">
    <location>
        <begin position="45"/>
        <end position="58"/>
    </location>
</feature>
<feature type="region of interest" description="Disordered" evidence="2">
    <location>
        <begin position="882"/>
        <end position="917"/>
    </location>
</feature>
<protein>
    <recommendedName>
        <fullName evidence="5">SBF1/SBF2 domain-containing protein</fullName>
    </recommendedName>
</protein>
<dbReference type="InterPro" id="IPR039872">
    <property type="entry name" value="KIAA0513"/>
</dbReference>
<feature type="compositionally biased region" description="Basic residues" evidence="2">
    <location>
        <begin position="968"/>
        <end position="977"/>
    </location>
</feature>
<feature type="region of interest" description="Disordered" evidence="2">
    <location>
        <begin position="71"/>
        <end position="105"/>
    </location>
</feature>
<feature type="compositionally biased region" description="Polar residues" evidence="2">
    <location>
        <begin position="34"/>
        <end position="44"/>
    </location>
</feature>
<reference evidence="3 4" key="1">
    <citation type="submission" date="2013-11" db="EMBL/GenBank/DDBJ databases">
        <title>The Genome Sequence of Phytophthora parasitica P1976.</title>
        <authorList>
            <consortium name="The Broad Institute Genomics Platform"/>
            <person name="Russ C."/>
            <person name="Tyler B."/>
            <person name="Panabieres F."/>
            <person name="Shan W."/>
            <person name="Tripathy S."/>
            <person name="Grunwald N."/>
            <person name="Machado M."/>
            <person name="Johnson C.S."/>
            <person name="Walker B."/>
            <person name="Young S."/>
            <person name="Zeng Q."/>
            <person name="Gargeya S."/>
            <person name="Fitzgerald M."/>
            <person name="Haas B."/>
            <person name="Abouelleil A."/>
            <person name="Allen A.W."/>
            <person name="Alvarado L."/>
            <person name="Arachchi H.M."/>
            <person name="Berlin A.M."/>
            <person name="Chapman S.B."/>
            <person name="Gainer-Dewar J."/>
            <person name="Goldberg J."/>
            <person name="Griggs A."/>
            <person name="Gujja S."/>
            <person name="Hansen M."/>
            <person name="Howarth C."/>
            <person name="Imamovic A."/>
            <person name="Ireland A."/>
            <person name="Larimer J."/>
            <person name="McCowan C."/>
            <person name="Murphy C."/>
            <person name="Pearson M."/>
            <person name="Poon T.W."/>
            <person name="Priest M."/>
            <person name="Roberts A."/>
            <person name="Saif S."/>
            <person name="Shea T."/>
            <person name="Sisk P."/>
            <person name="Sykes S."/>
            <person name="Wortman J."/>
            <person name="Nusbaum C."/>
            <person name="Birren B."/>
        </authorList>
    </citation>
    <scope>NUCLEOTIDE SEQUENCE [LARGE SCALE GENOMIC DNA]</scope>
    <source>
        <strain evidence="3 4">P1976</strain>
    </source>
</reference>
<comment type="caution">
    <text evidence="3">The sequence shown here is derived from an EMBL/GenBank/DDBJ whole genome shotgun (WGS) entry which is preliminary data.</text>
</comment>
<dbReference type="Proteomes" id="UP000028582">
    <property type="component" value="Unassembled WGS sequence"/>
</dbReference>
<keyword evidence="1" id="KW-0175">Coiled coil</keyword>
<evidence type="ECO:0000313" key="3">
    <source>
        <dbReference type="EMBL" id="ETO70794.1"/>
    </source>
</evidence>
<name>A0A080ZVY3_PHYNI</name>
<sequence>MRPISTNYLRSLPSFPSRIKRRRHRHRRRRSSSASDANSPALLTSSDSESSSSESFPRRLLATPSLSLLAPRRLRHRRPRSLSPTSVSSVRSFGSSSTMATTMVPSPPYMLGERPTPAHGGSGAPSFRQVPFVRASERVESGVKVRKQLRKYLRAASATEHMVAQTHLSDACLPALQPQEVAQSCFQDFFTQMRTYNQVLGNKHLAASKAYMDMTKPLENSGKSKRWARDVYNLVQRCVADVQMAEKKMDKARQRVTRAADELAHWKTVLAANEATYQVQPNNPEVKRAFQTAQYRFSNAFSEDETAGAEYDDARTMLISAIARRDEVVEEASELSQSVEEDRLDTLLIVIGQFVETKVAILQAEIEAMADLQRTLKAMDRDSVVQQYIVDSMAPELTHRHAKALGLMEWHRVSWRYEQQSRHSAEPDSYLSISGSPEDIAKLKASGVSEKDVEIIKDFVSSCFVEPEAALLPSASLTSSGASSKHRGKFTDASASATQSMYRLGVVRRIILDCLTHQRTHDRELTREGYSRLAAALRLLLDACLAQHDTRSTKHLMNMLQTFYRKTSKDGQEYLHAALKDHAAWRVAAFWGDALLESVAEELSKTSTDTPWYFLPDPERAQKVLEVHNIVYGQASAYLYHLSSFGFTRRQLLQYARNVCFAYELGEEQRISLLSSVQGMALERLQEDEYEEKREEPMGMEEDDWQRPSGRDSELSGRSSSRVPAARTADVQFTSFTLPDWSSFSSGRGMSSTSTDGIVSKFGRGRGESSASNATTVIEGSSITASYAGSVRDVEEMKIIASTVVGEDGDESWENLFGTSVASGSSTGDEPTPSILGIDDDSSESSDSKHKDKLMKRRRNSRKFNDQLRLARSIPLSLRINEEEVSEEETTATPVVSAKSESKQPPLPPGPPPTSSVSVLLRHRSTDNVFVAAREEADDLPPMRRSAYHTARHDHGIAMDDNGSVKSERRRHRKLHKARSVASIDTSMLRAETEPVFNCSRSVANPATGMDQIKTIAARMKQRRKEISNGKINFVTLTRTQSDATGSASPSPDAPKEPPTPEKKKETTTLSGVAALRARFENK</sequence>
<dbReference type="InterPro" id="IPR027267">
    <property type="entry name" value="AH/BAR_dom_sf"/>
</dbReference>
<feature type="compositionally biased region" description="Low complexity" evidence="2">
    <location>
        <begin position="81"/>
        <end position="98"/>
    </location>
</feature>
<gene>
    <name evidence="3" type="ORF">F444_12773</name>
</gene>
<feature type="coiled-coil region" evidence="1">
    <location>
        <begin position="235"/>
        <end position="262"/>
    </location>
</feature>
<feature type="compositionally biased region" description="Basic and acidic residues" evidence="2">
    <location>
        <begin position="688"/>
        <end position="697"/>
    </location>
</feature>
<feature type="region of interest" description="Disordered" evidence="2">
    <location>
        <begin position="688"/>
        <end position="726"/>
    </location>
</feature>
<feature type="compositionally biased region" description="Basic residues" evidence="2">
    <location>
        <begin position="18"/>
        <end position="31"/>
    </location>
</feature>
<feature type="region of interest" description="Disordered" evidence="2">
    <location>
        <begin position="811"/>
        <end position="866"/>
    </location>
</feature>
<feature type="compositionally biased region" description="Pro residues" evidence="2">
    <location>
        <begin position="905"/>
        <end position="914"/>
    </location>
</feature>
<dbReference type="SUPFAM" id="SSF103657">
    <property type="entry name" value="BAR/IMD domain-like"/>
    <property type="match status" value="1"/>
</dbReference>
<feature type="compositionally biased region" description="Basic and acidic residues" evidence="2">
    <location>
        <begin position="1054"/>
        <end position="1067"/>
    </location>
</feature>
<evidence type="ECO:0000313" key="4">
    <source>
        <dbReference type="Proteomes" id="UP000028582"/>
    </source>
</evidence>
<evidence type="ECO:0000256" key="2">
    <source>
        <dbReference type="SAM" id="MobiDB-lite"/>
    </source>
</evidence>
<feature type="compositionally biased region" description="Basic and acidic residues" evidence="2">
    <location>
        <begin position="705"/>
        <end position="715"/>
    </location>
</feature>
<feature type="region of interest" description="Disordered" evidence="2">
    <location>
        <begin position="1"/>
        <end position="58"/>
    </location>
</feature>
<accession>A0A080ZVY3</accession>
<dbReference type="Gene3D" id="1.20.1270.60">
    <property type="entry name" value="Arfaptin homology (AH) domain/BAR domain"/>
    <property type="match status" value="1"/>
</dbReference>
<dbReference type="PANTHER" id="PTHR13663:SF2">
    <property type="entry name" value="SIMILAR TO RIKEN CDNA 6430548M08"/>
    <property type="match status" value="1"/>
</dbReference>
<dbReference type="OrthoDB" id="70940at2759"/>
<evidence type="ECO:0008006" key="5">
    <source>
        <dbReference type="Google" id="ProtNLM"/>
    </source>
</evidence>
<feature type="region of interest" description="Disordered" evidence="2">
    <location>
        <begin position="1027"/>
        <end position="1083"/>
    </location>
</feature>
<feature type="compositionally biased region" description="Polar residues" evidence="2">
    <location>
        <begin position="1035"/>
        <end position="1050"/>
    </location>
</feature>
<feature type="compositionally biased region" description="Basic residues" evidence="2">
    <location>
        <begin position="851"/>
        <end position="862"/>
    </location>
</feature>
<dbReference type="AlphaFoldDB" id="A0A080ZVY3"/>
<proteinExistence type="predicted"/>
<dbReference type="EMBL" id="ANJA01002274">
    <property type="protein sequence ID" value="ETO70794.1"/>
    <property type="molecule type" value="Genomic_DNA"/>
</dbReference>
<evidence type="ECO:0000256" key="1">
    <source>
        <dbReference type="SAM" id="Coils"/>
    </source>
</evidence>
<feature type="compositionally biased region" description="Polar residues" evidence="2">
    <location>
        <begin position="817"/>
        <end position="829"/>
    </location>
</feature>
<feature type="compositionally biased region" description="Low complexity" evidence="2">
    <location>
        <begin position="745"/>
        <end position="755"/>
    </location>
</feature>
<feature type="region of interest" description="Disordered" evidence="2">
    <location>
        <begin position="745"/>
        <end position="773"/>
    </location>
</feature>